<dbReference type="EMBL" id="JBICCN010000027">
    <property type="protein sequence ID" value="KAL3100937.1"/>
    <property type="molecule type" value="Genomic_DNA"/>
</dbReference>
<sequence>MYGVYASNISQNNGVSSSNRASATRPRPLADTFQRESAVFYRRRPNFVYRRVYRCPCCREPGQHYVRDCPVDKGQANLSLFNKQCMACKLRGHYPSNCEILAAWRSAIKNGEGVPARVLATAASAFVPISTRCMCFACQRADHLTRHCPHTELKDAFYNFVYHAPTSQRTTRLEIAEYNSAGRLVCKELRYEGRNVSARKAEEAALAVSASAFEQWKATSPREFEAEKERRARQLDYEQERISASARLRASGHLPMEDE</sequence>
<dbReference type="Proteomes" id="UP001620645">
    <property type="component" value="Unassembled WGS sequence"/>
</dbReference>
<feature type="domain" description="CCHC-type" evidence="1">
    <location>
        <begin position="54"/>
        <end position="71"/>
    </location>
</feature>
<dbReference type="InterPro" id="IPR001878">
    <property type="entry name" value="Znf_CCHC"/>
</dbReference>
<dbReference type="SMART" id="SM00343">
    <property type="entry name" value="ZnF_C2HC"/>
    <property type="match status" value="3"/>
</dbReference>
<dbReference type="Gene3D" id="4.10.60.10">
    <property type="entry name" value="Zinc finger, CCHC-type"/>
    <property type="match status" value="1"/>
</dbReference>
<keyword evidence="3" id="KW-1185">Reference proteome</keyword>
<proteinExistence type="predicted"/>
<dbReference type="AlphaFoldDB" id="A0ABD2KDD5"/>
<gene>
    <name evidence="2" type="ORF">niasHS_001397</name>
</gene>
<organism evidence="2 3">
    <name type="scientific">Heterodera schachtii</name>
    <name type="common">Sugarbeet cyst nematode worm</name>
    <name type="synonym">Tylenchus schachtii</name>
    <dbReference type="NCBI Taxonomy" id="97005"/>
    <lineage>
        <taxon>Eukaryota</taxon>
        <taxon>Metazoa</taxon>
        <taxon>Ecdysozoa</taxon>
        <taxon>Nematoda</taxon>
        <taxon>Chromadorea</taxon>
        <taxon>Rhabditida</taxon>
        <taxon>Tylenchina</taxon>
        <taxon>Tylenchomorpha</taxon>
        <taxon>Tylenchoidea</taxon>
        <taxon>Heteroderidae</taxon>
        <taxon>Heteroderinae</taxon>
        <taxon>Heterodera</taxon>
    </lineage>
</organism>
<evidence type="ECO:0000259" key="1">
    <source>
        <dbReference type="SMART" id="SM00343"/>
    </source>
</evidence>
<evidence type="ECO:0000313" key="2">
    <source>
        <dbReference type="EMBL" id="KAL3100937.1"/>
    </source>
</evidence>
<comment type="caution">
    <text evidence="2">The sequence shown here is derived from an EMBL/GenBank/DDBJ whole genome shotgun (WGS) entry which is preliminary data.</text>
</comment>
<evidence type="ECO:0000313" key="3">
    <source>
        <dbReference type="Proteomes" id="UP001620645"/>
    </source>
</evidence>
<name>A0ABD2KDD5_HETSC</name>
<feature type="domain" description="CCHC-type" evidence="1">
    <location>
        <begin position="134"/>
        <end position="150"/>
    </location>
</feature>
<reference evidence="2 3" key="1">
    <citation type="submission" date="2024-10" db="EMBL/GenBank/DDBJ databases">
        <authorList>
            <person name="Kim D."/>
        </authorList>
    </citation>
    <scope>NUCLEOTIDE SEQUENCE [LARGE SCALE GENOMIC DNA]</scope>
    <source>
        <strain evidence="2">Taebaek</strain>
    </source>
</reference>
<accession>A0ABD2KDD5</accession>
<feature type="domain" description="CCHC-type" evidence="1">
    <location>
        <begin position="84"/>
        <end position="100"/>
    </location>
</feature>
<protein>
    <recommendedName>
        <fullName evidence="1">CCHC-type domain-containing protein</fullName>
    </recommendedName>
</protein>